<protein>
    <recommendedName>
        <fullName evidence="5">NHL repeat containing protein</fullName>
    </recommendedName>
</protein>
<dbReference type="SUPFAM" id="SSF63829">
    <property type="entry name" value="Calcium-dependent phosphotriesterase"/>
    <property type="match status" value="1"/>
</dbReference>
<sequence>MVDSCSSGDQGGSCSLSSLCYSFQTSKNKTVCAPAANCSLFDACSSTKTCASNNSVCVINSCCLTPICMPTAMTAICSSISNATTNSTSSGTSTIGGICPAAIWSDMEQIAVNLTNISMYYYYNSNDFYLDAKNNYILIDGFNRRIIKFQANDTSTFTVIGAPNTTITYTPYKVFVDSNGTVYSAESGWGIGIYGYNTYYRVVQYVEGNGTDGTVLFGDVTCGNQMNQVCQCGGLFVDRQGFIYYSDPSNYRVVKITPFTMMLTVVAGTGGNGTAGSNLDQLNNPGGIYVDTNNTLYVADTSNNRVMMYLSGSSQGTILFTVRSQYAPYRLTLDKSGNIYVLAISTIYRFVRRAGFLKTIVSNGAFSNGMSVYSNIQLDTAESSEEDPKKLRNELGSIENLSNEIFYEIFDYLDGLDICIAFSNLNYRFQQLIICSPFRYKINLGYSTKREKFLNNYKQIQHQIYSISFIIPKTSMNELLISFQIDCSFNNLQSIRIDNISKDKLISLLIHLSELPCLHSLNIQTTDSIEDLNYIYQLIFSLPRLKSNELSSHRNEDSISILMPNNNQISPVEYLKIGHWYTFDELNTLISYTPNLRRLHLSHANIDDSDIEDMLPMNLNNLIHLSIFTNSLNFDEFELFIEKMNSKLKILHVIAYSNQDITYLYADRWQKLISENFSQLEKFSLCFDESRIGRNCPIYDGGLNQFSSPFWIQRNLIFDIEIYEYNIHYYVRSYKYRWYNDINSSHEHPTKSTQLTIKYVYSDEPVFFLLDQIKRVLNFTQIYHLNIEQQITEERLMQIIHLLPDLITINLYSLSFYEEYPFLNQGYPTTSALEHAKNIKYVYLDQTSTIEDIYFFMSFCPQMEYLSVECIKNMNIQLFLKDIVKEINQKHYEYLHLLCIYIRTADDQMIKQLNKMIYDEKLLLDYTIHRQSYNIYLKWK</sequence>
<evidence type="ECO:0008006" key="5">
    <source>
        <dbReference type="Google" id="ProtNLM"/>
    </source>
</evidence>
<dbReference type="PROSITE" id="PS51125">
    <property type="entry name" value="NHL"/>
    <property type="match status" value="1"/>
</dbReference>
<dbReference type="EMBL" id="CAJNON010000106">
    <property type="protein sequence ID" value="CAF0973559.1"/>
    <property type="molecule type" value="Genomic_DNA"/>
</dbReference>
<evidence type="ECO:0000256" key="1">
    <source>
        <dbReference type="ARBA" id="ARBA00022737"/>
    </source>
</evidence>
<dbReference type="OrthoDB" id="10054230at2759"/>
<keyword evidence="1" id="KW-0677">Repeat</keyword>
<evidence type="ECO:0000313" key="3">
    <source>
        <dbReference type="EMBL" id="CAF0973559.1"/>
    </source>
</evidence>
<proteinExistence type="predicted"/>
<feature type="repeat" description="NHL" evidence="2">
    <location>
        <begin position="273"/>
        <end position="312"/>
    </location>
</feature>
<dbReference type="AlphaFoldDB" id="A0A814EN33"/>
<dbReference type="SUPFAM" id="SSF52047">
    <property type="entry name" value="RNI-like"/>
    <property type="match status" value="1"/>
</dbReference>
<dbReference type="InterPro" id="IPR001258">
    <property type="entry name" value="NHL_repeat"/>
</dbReference>
<dbReference type="Gene3D" id="3.80.10.10">
    <property type="entry name" value="Ribonuclease Inhibitor"/>
    <property type="match status" value="1"/>
</dbReference>
<dbReference type="Pfam" id="PF01436">
    <property type="entry name" value="NHL"/>
    <property type="match status" value="1"/>
</dbReference>
<dbReference type="Gene3D" id="2.120.10.30">
    <property type="entry name" value="TolB, C-terminal domain"/>
    <property type="match status" value="1"/>
</dbReference>
<organism evidence="3 4">
    <name type="scientific">Adineta steineri</name>
    <dbReference type="NCBI Taxonomy" id="433720"/>
    <lineage>
        <taxon>Eukaryota</taxon>
        <taxon>Metazoa</taxon>
        <taxon>Spiralia</taxon>
        <taxon>Gnathifera</taxon>
        <taxon>Rotifera</taxon>
        <taxon>Eurotatoria</taxon>
        <taxon>Bdelloidea</taxon>
        <taxon>Adinetida</taxon>
        <taxon>Adinetidae</taxon>
        <taxon>Adineta</taxon>
    </lineage>
</organism>
<dbReference type="InterPro" id="IPR032675">
    <property type="entry name" value="LRR_dom_sf"/>
</dbReference>
<accession>A0A814EN33</accession>
<gene>
    <name evidence="3" type="ORF">VCS650_LOCUS13270</name>
</gene>
<dbReference type="Proteomes" id="UP000663891">
    <property type="component" value="Unassembled WGS sequence"/>
</dbReference>
<name>A0A814EN33_9BILA</name>
<dbReference type="InterPro" id="IPR011042">
    <property type="entry name" value="6-blade_b-propeller_TolB-like"/>
</dbReference>
<comment type="caution">
    <text evidence="3">The sequence shown here is derived from an EMBL/GenBank/DDBJ whole genome shotgun (WGS) entry which is preliminary data.</text>
</comment>
<dbReference type="CDD" id="cd05819">
    <property type="entry name" value="NHL"/>
    <property type="match status" value="1"/>
</dbReference>
<evidence type="ECO:0000313" key="4">
    <source>
        <dbReference type="Proteomes" id="UP000663891"/>
    </source>
</evidence>
<reference evidence="3" key="1">
    <citation type="submission" date="2021-02" db="EMBL/GenBank/DDBJ databases">
        <authorList>
            <person name="Nowell W R."/>
        </authorList>
    </citation>
    <scope>NUCLEOTIDE SEQUENCE</scope>
</reference>
<evidence type="ECO:0000256" key="2">
    <source>
        <dbReference type="PROSITE-ProRule" id="PRU00504"/>
    </source>
</evidence>